<dbReference type="InterPro" id="IPR032816">
    <property type="entry name" value="VTT_dom"/>
</dbReference>
<dbReference type="PANTHER" id="PTHR42709:SF9">
    <property type="entry name" value="ALKALINE PHOSPHATASE LIKE PROTEIN"/>
    <property type="match status" value="1"/>
</dbReference>
<dbReference type="Pfam" id="PF09335">
    <property type="entry name" value="VTT_dom"/>
    <property type="match status" value="1"/>
</dbReference>
<reference evidence="4 5" key="1">
    <citation type="submission" date="2015-12" db="EMBL/GenBank/DDBJ databases">
        <title>Draft genome sequence of Acidibacillus ferrooxidans ITV001, isolated from a chalcopyrite acid mine drainage site in Brazil.</title>
        <authorList>
            <person name="Dall'Agnol H."/>
            <person name="Nancucheo I."/>
            <person name="Johnson B."/>
            <person name="Oliveira R."/>
            <person name="Leite L."/>
            <person name="Pylro V."/>
            <person name="Nunes G.L."/>
            <person name="Tzotzos G."/>
            <person name="Fernandes G.R."/>
            <person name="Dutra J."/>
            <person name="Orellana S.C."/>
            <person name="Oliveira G."/>
        </authorList>
    </citation>
    <scope>NUCLEOTIDE SEQUENCE [LARGE SCALE GENOMIC DNA]</scope>
    <source>
        <strain evidence="5">ITV01</strain>
    </source>
</reference>
<evidence type="ECO:0000313" key="5">
    <source>
        <dbReference type="Proteomes" id="UP000053557"/>
    </source>
</evidence>
<feature type="transmembrane region" description="Helical" evidence="2">
    <location>
        <begin position="48"/>
        <end position="73"/>
    </location>
</feature>
<protein>
    <recommendedName>
        <fullName evidence="3">VTT domain-containing protein</fullName>
    </recommendedName>
</protein>
<feature type="transmembrane region" description="Helical" evidence="2">
    <location>
        <begin position="102"/>
        <end position="124"/>
    </location>
</feature>
<feature type="domain" description="VTT" evidence="3">
    <location>
        <begin position="28"/>
        <end position="154"/>
    </location>
</feature>
<sequence length="195" mass="21783">MDIGNVIQHYGLIGIVLLLALGIVGLPLPDETILTAVGYMVYRRELPYLPSVLAGMVGAVFGITLSYAAGAWLGKSLLQRLMRLAHRSERSLSRTSEQMERYGSYLLFFGYFIPGVRHITAILAGMTRMSFGRFALFAYTGACVWVICFISLGHFAGSRIEQLRAHLPPRQFYTLAACVLLMLIFGALYRRRRAK</sequence>
<keyword evidence="2" id="KW-0812">Transmembrane</keyword>
<feature type="transmembrane region" description="Helical" evidence="2">
    <location>
        <begin position="136"/>
        <end position="157"/>
    </location>
</feature>
<dbReference type="OrthoDB" id="9782291at2"/>
<comment type="similarity">
    <text evidence="1">Belongs to the DedA family.</text>
</comment>
<keyword evidence="2" id="KW-0472">Membrane</keyword>
<dbReference type="InterPro" id="IPR051311">
    <property type="entry name" value="DedA_domain"/>
</dbReference>
<dbReference type="RefSeq" id="WP_067716202.1">
    <property type="nucleotide sequence ID" value="NZ_LPVJ01000037.1"/>
</dbReference>
<evidence type="ECO:0000313" key="4">
    <source>
        <dbReference type="EMBL" id="KUO95757.1"/>
    </source>
</evidence>
<evidence type="ECO:0000256" key="1">
    <source>
        <dbReference type="ARBA" id="ARBA00010792"/>
    </source>
</evidence>
<feature type="transmembrane region" description="Helical" evidence="2">
    <location>
        <begin position="6"/>
        <end position="28"/>
    </location>
</feature>
<name>A0A101XQP4_9BACL</name>
<dbReference type="PANTHER" id="PTHR42709">
    <property type="entry name" value="ALKALINE PHOSPHATASE LIKE PROTEIN"/>
    <property type="match status" value="1"/>
</dbReference>
<proteinExistence type="inferred from homology"/>
<feature type="transmembrane region" description="Helical" evidence="2">
    <location>
        <begin position="172"/>
        <end position="189"/>
    </location>
</feature>
<dbReference type="EMBL" id="LPVJ01000037">
    <property type="protein sequence ID" value="KUO95757.1"/>
    <property type="molecule type" value="Genomic_DNA"/>
</dbReference>
<evidence type="ECO:0000256" key="2">
    <source>
        <dbReference type="SAM" id="Phobius"/>
    </source>
</evidence>
<keyword evidence="2" id="KW-1133">Transmembrane helix</keyword>
<keyword evidence="5" id="KW-1185">Reference proteome</keyword>
<dbReference type="AlphaFoldDB" id="A0A101XQP4"/>
<gene>
    <name evidence="4" type="ORF">ATW55_05335</name>
</gene>
<comment type="caution">
    <text evidence="4">The sequence shown here is derived from an EMBL/GenBank/DDBJ whole genome shotgun (WGS) entry which is preliminary data.</text>
</comment>
<accession>A0A101XQP4</accession>
<evidence type="ECO:0000259" key="3">
    <source>
        <dbReference type="Pfam" id="PF09335"/>
    </source>
</evidence>
<dbReference type="Proteomes" id="UP000053557">
    <property type="component" value="Unassembled WGS sequence"/>
</dbReference>
<dbReference type="GO" id="GO:0005886">
    <property type="term" value="C:plasma membrane"/>
    <property type="evidence" value="ECO:0007669"/>
    <property type="project" value="TreeGrafter"/>
</dbReference>
<organism evidence="4 5">
    <name type="scientific">Ferroacidibacillus organovorans</name>
    <dbReference type="NCBI Taxonomy" id="1765683"/>
    <lineage>
        <taxon>Bacteria</taxon>
        <taxon>Bacillati</taxon>
        <taxon>Bacillota</taxon>
        <taxon>Bacilli</taxon>
        <taxon>Bacillales</taxon>
        <taxon>Alicyclobacillaceae</taxon>
        <taxon>Ferroacidibacillus</taxon>
    </lineage>
</organism>